<dbReference type="PANTHER" id="PTHR30574:SF1">
    <property type="entry name" value="SULPHUR TRANSPORT DOMAIN-CONTAINING PROTEIN"/>
    <property type="match status" value="1"/>
</dbReference>
<evidence type="ECO:0000256" key="8">
    <source>
        <dbReference type="ARBA" id="ARBA00035655"/>
    </source>
</evidence>
<evidence type="ECO:0000256" key="5">
    <source>
        <dbReference type="ARBA" id="ARBA00022692"/>
    </source>
</evidence>
<dbReference type="PANTHER" id="PTHR30574">
    <property type="entry name" value="INNER MEMBRANE PROTEIN YEDE"/>
    <property type="match status" value="1"/>
</dbReference>
<feature type="transmembrane region" description="Helical" evidence="9">
    <location>
        <begin position="12"/>
        <end position="37"/>
    </location>
</feature>
<protein>
    <submittedName>
        <fullName evidence="10">Uncharacterized protein</fullName>
    </submittedName>
</protein>
<keyword evidence="7 9" id="KW-0472">Membrane</keyword>
<evidence type="ECO:0000256" key="2">
    <source>
        <dbReference type="ARBA" id="ARBA00022448"/>
    </source>
</evidence>
<accession>A0A1G7X3P7</accession>
<dbReference type="Pfam" id="PF04143">
    <property type="entry name" value="Sulf_transp"/>
    <property type="match status" value="1"/>
</dbReference>
<sequence>MTGITSLEQLVLWAGLFIGLAFGVCGQVTGFCLMRGLKTWWVDADGRKIRAFALAIAVALVGSQALDALGLVTLTQSLYVQPMIAAPAIFLGGLVFGFGMIMANGCGARSLVLLGSGNLRSLLVLLCLGVAAAATLTGLIAPVRLWLQGIGVWSPATQATIPHLVTDLGLSYELARWIVISVLAGGLAIFAFASALFRADWRAVSSGFVIGGLVVAGWYSTGVLGADDFDPAALESLTFIAPIGNSIQYVMLATGLRLSFGVTVVAGVFLGALASALATRTAKLEGFTRPRSILRYAGGGALMGIGGALALGCSIGQGLTGLSTLALGSFVAAAGILAGSALGLRGPFKLAAPQP</sequence>
<keyword evidence="6 9" id="KW-1133">Transmembrane helix</keyword>
<evidence type="ECO:0000256" key="1">
    <source>
        <dbReference type="ARBA" id="ARBA00004429"/>
    </source>
</evidence>
<keyword evidence="4" id="KW-0997">Cell inner membrane</keyword>
<name>A0A1G7X3P7_9HYPH</name>
<proteinExistence type="inferred from homology"/>
<evidence type="ECO:0000256" key="3">
    <source>
        <dbReference type="ARBA" id="ARBA00022475"/>
    </source>
</evidence>
<keyword evidence="2" id="KW-0813">Transport</keyword>
<feature type="transmembrane region" description="Helical" evidence="9">
    <location>
        <begin position="203"/>
        <end position="221"/>
    </location>
</feature>
<evidence type="ECO:0000256" key="4">
    <source>
        <dbReference type="ARBA" id="ARBA00022519"/>
    </source>
</evidence>
<dbReference type="InterPro" id="IPR007272">
    <property type="entry name" value="Sulf_transp_TsuA/YedE"/>
</dbReference>
<dbReference type="STRING" id="440168.SAMN04487974_10888"/>
<feature type="transmembrane region" description="Helical" evidence="9">
    <location>
        <begin position="122"/>
        <end position="147"/>
    </location>
</feature>
<organism evidence="10 11">
    <name type="scientific">Pelagibacterium luteolum</name>
    <dbReference type="NCBI Taxonomy" id="440168"/>
    <lineage>
        <taxon>Bacteria</taxon>
        <taxon>Pseudomonadati</taxon>
        <taxon>Pseudomonadota</taxon>
        <taxon>Alphaproteobacteria</taxon>
        <taxon>Hyphomicrobiales</taxon>
        <taxon>Devosiaceae</taxon>
        <taxon>Pelagibacterium</taxon>
    </lineage>
</organism>
<evidence type="ECO:0000256" key="6">
    <source>
        <dbReference type="ARBA" id="ARBA00022989"/>
    </source>
</evidence>
<comment type="similarity">
    <text evidence="8">Belongs to the TsuA/YedE (TC 9.B.102) family.</text>
</comment>
<dbReference type="AlphaFoldDB" id="A0A1G7X3P7"/>
<feature type="transmembrane region" description="Helical" evidence="9">
    <location>
        <begin position="258"/>
        <end position="278"/>
    </location>
</feature>
<feature type="transmembrane region" description="Helical" evidence="9">
    <location>
        <begin position="325"/>
        <end position="344"/>
    </location>
</feature>
<reference evidence="10 11" key="1">
    <citation type="submission" date="2016-10" db="EMBL/GenBank/DDBJ databases">
        <authorList>
            <person name="de Groot N.N."/>
        </authorList>
    </citation>
    <scope>NUCLEOTIDE SEQUENCE [LARGE SCALE GENOMIC DNA]</scope>
    <source>
        <strain evidence="10 11">CGMCC 1.10267</strain>
    </source>
</reference>
<dbReference type="Proteomes" id="UP000199495">
    <property type="component" value="Unassembled WGS sequence"/>
</dbReference>
<gene>
    <name evidence="10" type="ORF">SAMN04487974_10888</name>
</gene>
<feature type="transmembrane region" description="Helical" evidence="9">
    <location>
        <begin position="299"/>
        <end position="319"/>
    </location>
</feature>
<evidence type="ECO:0000256" key="7">
    <source>
        <dbReference type="ARBA" id="ARBA00023136"/>
    </source>
</evidence>
<dbReference type="GO" id="GO:0005886">
    <property type="term" value="C:plasma membrane"/>
    <property type="evidence" value="ECO:0007669"/>
    <property type="project" value="UniProtKB-SubCell"/>
</dbReference>
<feature type="transmembrane region" description="Helical" evidence="9">
    <location>
        <begin position="174"/>
        <end position="196"/>
    </location>
</feature>
<keyword evidence="5 9" id="KW-0812">Transmembrane</keyword>
<evidence type="ECO:0000313" key="10">
    <source>
        <dbReference type="EMBL" id="SDG78813.1"/>
    </source>
</evidence>
<evidence type="ECO:0000313" key="11">
    <source>
        <dbReference type="Proteomes" id="UP000199495"/>
    </source>
</evidence>
<keyword evidence="11" id="KW-1185">Reference proteome</keyword>
<feature type="transmembrane region" description="Helical" evidence="9">
    <location>
        <begin position="49"/>
        <end position="66"/>
    </location>
</feature>
<evidence type="ECO:0000256" key="9">
    <source>
        <dbReference type="SAM" id="Phobius"/>
    </source>
</evidence>
<comment type="subcellular location">
    <subcellularLocation>
        <location evidence="1">Cell inner membrane</location>
        <topology evidence="1">Multi-pass membrane protein</topology>
    </subcellularLocation>
</comment>
<keyword evidence="3" id="KW-1003">Cell membrane</keyword>
<feature type="transmembrane region" description="Helical" evidence="9">
    <location>
        <begin position="78"/>
        <end position="101"/>
    </location>
</feature>
<dbReference type="EMBL" id="FNCS01000008">
    <property type="protein sequence ID" value="SDG78813.1"/>
    <property type="molecule type" value="Genomic_DNA"/>
</dbReference>